<dbReference type="InterPro" id="IPR029010">
    <property type="entry name" value="ThuA-like"/>
</dbReference>
<dbReference type="InterPro" id="IPR029062">
    <property type="entry name" value="Class_I_gatase-like"/>
</dbReference>
<evidence type="ECO:0000313" key="2">
    <source>
        <dbReference type="EMBL" id="EHQ02605.1"/>
    </source>
</evidence>
<dbReference type="eggNOG" id="COG3828">
    <property type="taxonomic scope" value="Bacteria"/>
</dbReference>
<feature type="domain" description="ThuA-like" evidence="1">
    <location>
        <begin position="30"/>
        <end position="273"/>
    </location>
</feature>
<accession>H2BT47</accession>
<evidence type="ECO:0000313" key="3">
    <source>
        <dbReference type="Proteomes" id="UP000003844"/>
    </source>
</evidence>
<dbReference type="SUPFAM" id="SSF52317">
    <property type="entry name" value="Class I glutamine amidotransferase-like"/>
    <property type="match status" value="1"/>
</dbReference>
<dbReference type="EMBL" id="JH594606">
    <property type="protein sequence ID" value="EHQ02605.1"/>
    <property type="molecule type" value="Genomic_DNA"/>
</dbReference>
<dbReference type="Gene3D" id="3.40.50.880">
    <property type="match status" value="1"/>
</dbReference>
<organism evidence="2 3">
    <name type="scientific">Gillisia limnaea (strain DSM 15749 / LMG 21470 / R-8282)</name>
    <dbReference type="NCBI Taxonomy" id="865937"/>
    <lineage>
        <taxon>Bacteria</taxon>
        <taxon>Pseudomonadati</taxon>
        <taxon>Bacteroidota</taxon>
        <taxon>Flavobacteriia</taxon>
        <taxon>Flavobacteriales</taxon>
        <taxon>Flavobacteriaceae</taxon>
        <taxon>Gillisia</taxon>
    </lineage>
</organism>
<dbReference type="Proteomes" id="UP000003844">
    <property type="component" value="Unassembled WGS sequence"/>
</dbReference>
<dbReference type="PANTHER" id="PTHR40469:SF2">
    <property type="entry name" value="GALACTOSE-BINDING DOMAIN-LIKE SUPERFAMILY PROTEIN"/>
    <property type="match status" value="1"/>
</dbReference>
<dbReference type="OrthoDB" id="9785923at2"/>
<dbReference type="Pfam" id="PF06283">
    <property type="entry name" value="ThuA"/>
    <property type="match status" value="1"/>
</dbReference>
<dbReference type="PROSITE" id="PS51257">
    <property type="entry name" value="PROKAR_LIPOPROTEIN"/>
    <property type="match status" value="1"/>
</dbReference>
<name>H2BT47_GILLR</name>
<dbReference type="RefSeq" id="WP_006988915.1">
    <property type="nucleotide sequence ID" value="NZ_JH594606.1"/>
</dbReference>
<proteinExistence type="predicted"/>
<protein>
    <recommendedName>
        <fullName evidence="1">ThuA-like domain-containing protein</fullName>
    </recommendedName>
</protein>
<reference evidence="3" key="1">
    <citation type="journal article" date="2012" name="Stand. Genomic Sci.">
        <title>Genome sequence of the Antarctic rhodopsins-containing flavobacterium Gillisia limnaea type strain (R-8282(T)).</title>
        <authorList>
            <person name="Riedel T."/>
            <person name="Held B."/>
            <person name="Nolan M."/>
            <person name="Lucas S."/>
            <person name="Lapidus A."/>
            <person name="Tice H."/>
            <person name="Del Rio T.G."/>
            <person name="Cheng J.F."/>
            <person name="Han C."/>
            <person name="Tapia R."/>
            <person name="Goodwin L.A."/>
            <person name="Pitluck S."/>
            <person name="Liolios K."/>
            <person name="Mavromatis K."/>
            <person name="Pagani I."/>
            <person name="Ivanova N."/>
            <person name="Mikhailova N."/>
            <person name="Pati A."/>
            <person name="Chen A."/>
            <person name="Palaniappan K."/>
            <person name="Land M."/>
            <person name="Rohde M."/>
            <person name="Tindall B.J."/>
            <person name="Detter J.C."/>
            <person name="Goker M."/>
            <person name="Bristow J."/>
            <person name="Eisen J.A."/>
            <person name="Markowitz V."/>
            <person name="Hugenholtz P."/>
            <person name="Kyrpides N.C."/>
            <person name="Klenk H.P."/>
            <person name="Woyke T."/>
        </authorList>
    </citation>
    <scope>NUCLEOTIDE SEQUENCE [LARGE SCALE GENOMIC DNA]</scope>
    <source>
        <strain evidence="3">DSM 15749 / LMG 21470 / R-8282</strain>
    </source>
</reference>
<evidence type="ECO:0000259" key="1">
    <source>
        <dbReference type="Pfam" id="PF06283"/>
    </source>
</evidence>
<dbReference type="PANTHER" id="PTHR40469">
    <property type="entry name" value="SECRETED GLYCOSYL HYDROLASE"/>
    <property type="match status" value="1"/>
</dbReference>
<dbReference type="AlphaFoldDB" id="H2BT47"/>
<sequence>MKSLFSGISIFMIVIMISCSFSAFGQTKYNVLIIDGQNDHQNWKETTQIMKIHLEETGLFSVEVLRNYPSEGGALDSFKPDFTNYQVVVSNYNGYSWPKEIKNAFEEFVNNGGGLVIVHAASNAFPDWTAYNKMIGVGTGRDPEVGPIVYYDEEKEKPAQIHNAKGGGYHTNKSSVKMKVKNKNHPITKGLPATWMNEEDQIYQELRGPAENMEILATAKTPLEKKGSGRNEPVMMVINYGQGRVFQTTLGHDLESQRGVGFITIIQRGTEWAASGKVTQKIPKDFPTE</sequence>
<keyword evidence="3" id="KW-1185">Reference proteome</keyword>
<gene>
    <name evidence="2" type="ORF">Gilli_1967</name>
</gene>
<dbReference type="STRING" id="865937.Gilli_1967"/>
<dbReference type="HOGENOM" id="CLU_082117_0_0_10"/>